<dbReference type="RefSeq" id="WP_124152126.1">
    <property type="nucleotide sequence ID" value="NZ_RQIS01000011.1"/>
</dbReference>
<dbReference type="Proteomes" id="UP000272778">
    <property type="component" value="Unassembled WGS sequence"/>
</dbReference>
<dbReference type="PROSITE" id="PS50977">
    <property type="entry name" value="HTH_TETR_2"/>
    <property type="match status" value="1"/>
</dbReference>
<dbReference type="Gene3D" id="1.10.357.10">
    <property type="entry name" value="Tetracycline Repressor, domain 2"/>
    <property type="match status" value="1"/>
</dbReference>
<name>A0A3N6N7P2_9BURK</name>
<proteinExistence type="predicted"/>
<sequence length="191" mass="20858">MTPVPAPTPPRPRNADRTREDILRAACHAFSVHGYAQATVRQIASDAGINVALVIRYFGSKEGLFEAALLESLDIDRLIAGDRNAFGDRLAHLLTNASGDSPNPLAMMLLATSDIAARAVTLKRLTTHVTVPLARWLRGRNARERAVRITMLSSGYLTYQLLLPVADRSAADVSATREWLANALQDQVDCR</sequence>
<evidence type="ECO:0000256" key="1">
    <source>
        <dbReference type="ARBA" id="ARBA00023015"/>
    </source>
</evidence>
<feature type="domain" description="HTH tetR-type" evidence="5">
    <location>
        <begin position="16"/>
        <end position="76"/>
    </location>
</feature>
<keyword evidence="3" id="KW-0804">Transcription</keyword>
<reference evidence="6 7" key="1">
    <citation type="submission" date="2018-11" db="EMBL/GenBank/DDBJ databases">
        <title>Paraburkholderia sp. DHOA04, isolated from soil.</title>
        <authorList>
            <person name="Gao Z.-H."/>
            <person name="Qiu L.-H."/>
            <person name="Fu J.-C."/>
        </authorList>
    </citation>
    <scope>NUCLEOTIDE SEQUENCE [LARGE SCALE GENOMIC DNA]</scope>
    <source>
        <strain evidence="6 7">DHOA04</strain>
    </source>
</reference>
<dbReference type="SUPFAM" id="SSF46689">
    <property type="entry name" value="Homeodomain-like"/>
    <property type="match status" value="1"/>
</dbReference>
<dbReference type="PRINTS" id="PR00455">
    <property type="entry name" value="HTHTETR"/>
</dbReference>
<evidence type="ECO:0000256" key="3">
    <source>
        <dbReference type="ARBA" id="ARBA00023163"/>
    </source>
</evidence>
<dbReference type="InterPro" id="IPR036271">
    <property type="entry name" value="Tet_transcr_reg_TetR-rel_C_sf"/>
</dbReference>
<dbReference type="PANTHER" id="PTHR30055">
    <property type="entry name" value="HTH-TYPE TRANSCRIPTIONAL REGULATOR RUTR"/>
    <property type="match status" value="1"/>
</dbReference>
<dbReference type="InterPro" id="IPR041678">
    <property type="entry name" value="TetR_C_16"/>
</dbReference>
<evidence type="ECO:0000259" key="5">
    <source>
        <dbReference type="PROSITE" id="PS50977"/>
    </source>
</evidence>
<dbReference type="GO" id="GO:0000976">
    <property type="term" value="F:transcription cis-regulatory region binding"/>
    <property type="evidence" value="ECO:0007669"/>
    <property type="project" value="TreeGrafter"/>
</dbReference>
<dbReference type="PANTHER" id="PTHR30055:SF234">
    <property type="entry name" value="HTH-TYPE TRANSCRIPTIONAL REGULATOR BETI"/>
    <property type="match status" value="1"/>
</dbReference>
<gene>
    <name evidence="6" type="ORF">D1Y85_16405</name>
</gene>
<keyword evidence="1" id="KW-0805">Transcription regulation</keyword>
<dbReference type="EMBL" id="RQIS01000011">
    <property type="protein sequence ID" value="RQH04992.1"/>
    <property type="molecule type" value="Genomic_DNA"/>
</dbReference>
<evidence type="ECO:0000256" key="2">
    <source>
        <dbReference type="ARBA" id="ARBA00023125"/>
    </source>
</evidence>
<protein>
    <submittedName>
        <fullName evidence="6">TetR/AcrR family transcriptional regulator</fullName>
    </submittedName>
</protein>
<dbReference type="InterPro" id="IPR050109">
    <property type="entry name" value="HTH-type_TetR-like_transc_reg"/>
</dbReference>
<keyword evidence="7" id="KW-1185">Reference proteome</keyword>
<evidence type="ECO:0000256" key="4">
    <source>
        <dbReference type="PROSITE-ProRule" id="PRU00335"/>
    </source>
</evidence>
<dbReference type="GO" id="GO:0003700">
    <property type="term" value="F:DNA-binding transcription factor activity"/>
    <property type="evidence" value="ECO:0007669"/>
    <property type="project" value="TreeGrafter"/>
</dbReference>
<evidence type="ECO:0000313" key="6">
    <source>
        <dbReference type="EMBL" id="RQH04992.1"/>
    </source>
</evidence>
<dbReference type="InterPro" id="IPR001647">
    <property type="entry name" value="HTH_TetR"/>
</dbReference>
<feature type="DNA-binding region" description="H-T-H motif" evidence="4">
    <location>
        <begin position="39"/>
        <end position="58"/>
    </location>
</feature>
<organism evidence="6 7">
    <name type="scientific">Paraburkholderia dinghuensis</name>
    <dbReference type="NCBI Taxonomy" id="2305225"/>
    <lineage>
        <taxon>Bacteria</taxon>
        <taxon>Pseudomonadati</taxon>
        <taxon>Pseudomonadota</taxon>
        <taxon>Betaproteobacteria</taxon>
        <taxon>Burkholderiales</taxon>
        <taxon>Burkholderiaceae</taxon>
        <taxon>Paraburkholderia</taxon>
    </lineage>
</organism>
<dbReference type="Pfam" id="PF00440">
    <property type="entry name" value="TetR_N"/>
    <property type="match status" value="1"/>
</dbReference>
<dbReference type="SUPFAM" id="SSF48498">
    <property type="entry name" value="Tetracyclin repressor-like, C-terminal domain"/>
    <property type="match status" value="1"/>
</dbReference>
<dbReference type="InterPro" id="IPR009057">
    <property type="entry name" value="Homeodomain-like_sf"/>
</dbReference>
<accession>A0A3N6N7P2</accession>
<dbReference type="Pfam" id="PF17920">
    <property type="entry name" value="TetR_C_16"/>
    <property type="match status" value="1"/>
</dbReference>
<evidence type="ECO:0000313" key="7">
    <source>
        <dbReference type="Proteomes" id="UP000272778"/>
    </source>
</evidence>
<keyword evidence="2 4" id="KW-0238">DNA-binding</keyword>
<comment type="caution">
    <text evidence="6">The sequence shown here is derived from an EMBL/GenBank/DDBJ whole genome shotgun (WGS) entry which is preliminary data.</text>
</comment>
<dbReference type="AlphaFoldDB" id="A0A3N6N7P2"/>
<dbReference type="OrthoDB" id="8535430at2"/>